<accession>A0AAD6W2L7</accession>
<dbReference type="EMBL" id="JAQIZT010000005">
    <property type="protein sequence ID" value="KAJ6996978.1"/>
    <property type="molecule type" value="Genomic_DNA"/>
</dbReference>
<keyword evidence="2" id="KW-1185">Reference proteome</keyword>
<comment type="caution">
    <text evidence="1">The sequence shown here is derived from an EMBL/GenBank/DDBJ whole genome shotgun (WGS) entry which is preliminary data.</text>
</comment>
<organism evidence="1 2">
    <name type="scientific">Populus alba x Populus x berolinensis</name>
    <dbReference type="NCBI Taxonomy" id="444605"/>
    <lineage>
        <taxon>Eukaryota</taxon>
        <taxon>Viridiplantae</taxon>
        <taxon>Streptophyta</taxon>
        <taxon>Embryophyta</taxon>
        <taxon>Tracheophyta</taxon>
        <taxon>Spermatophyta</taxon>
        <taxon>Magnoliopsida</taxon>
        <taxon>eudicotyledons</taxon>
        <taxon>Gunneridae</taxon>
        <taxon>Pentapetalae</taxon>
        <taxon>rosids</taxon>
        <taxon>fabids</taxon>
        <taxon>Malpighiales</taxon>
        <taxon>Salicaceae</taxon>
        <taxon>Saliceae</taxon>
        <taxon>Populus</taxon>
    </lineage>
</organism>
<evidence type="ECO:0000313" key="2">
    <source>
        <dbReference type="Proteomes" id="UP001164929"/>
    </source>
</evidence>
<protein>
    <submittedName>
        <fullName evidence="1">Uncharacterized protein</fullName>
    </submittedName>
</protein>
<name>A0AAD6W2L7_9ROSI</name>
<reference evidence="1" key="1">
    <citation type="journal article" date="2023" name="Mol. Ecol. Resour.">
        <title>Chromosome-level genome assembly of a triploid poplar Populus alba 'Berolinensis'.</title>
        <authorList>
            <person name="Chen S."/>
            <person name="Yu Y."/>
            <person name="Wang X."/>
            <person name="Wang S."/>
            <person name="Zhang T."/>
            <person name="Zhou Y."/>
            <person name="He R."/>
            <person name="Meng N."/>
            <person name="Wang Y."/>
            <person name="Liu W."/>
            <person name="Liu Z."/>
            <person name="Liu J."/>
            <person name="Guo Q."/>
            <person name="Huang H."/>
            <person name="Sederoff R.R."/>
            <person name="Wang G."/>
            <person name="Qu G."/>
            <person name="Chen S."/>
        </authorList>
    </citation>
    <scope>NUCLEOTIDE SEQUENCE</scope>
    <source>
        <strain evidence="1">SC-2020</strain>
    </source>
</reference>
<dbReference type="Proteomes" id="UP001164929">
    <property type="component" value="Chromosome 5"/>
</dbReference>
<dbReference type="AlphaFoldDB" id="A0AAD6W2L7"/>
<evidence type="ECO:0000313" key="1">
    <source>
        <dbReference type="EMBL" id="KAJ6996978.1"/>
    </source>
</evidence>
<gene>
    <name evidence="1" type="ORF">NC653_013536</name>
</gene>
<sequence>MNHATWPLIFNEWVQRKTEGYEDTGINDLVPVLEYYSMEFKSDRDICLMLVGLDTVDFKSSRLFKAAMFDDEL</sequence>
<proteinExistence type="predicted"/>